<dbReference type="PANTHER" id="PTHR47128:SF2">
    <property type="entry name" value="PROTEIN HIGH CHLOROPHYLL FLUORESCENCE PHENOTYPE 244, CHLOROPLASTIC"/>
    <property type="match status" value="1"/>
</dbReference>
<dbReference type="GO" id="GO:0016491">
    <property type="term" value="F:oxidoreductase activity"/>
    <property type="evidence" value="ECO:0007669"/>
    <property type="project" value="UniProtKB-KW"/>
</dbReference>
<dbReference type="EMBL" id="JACHMB010000001">
    <property type="protein sequence ID" value="MBB5782601.1"/>
    <property type="molecule type" value="Genomic_DNA"/>
</dbReference>
<proteinExistence type="predicted"/>
<dbReference type="GO" id="GO:0015979">
    <property type="term" value="P:photosynthesis"/>
    <property type="evidence" value="ECO:0007669"/>
    <property type="project" value="UniProtKB-KW"/>
</dbReference>
<dbReference type="AlphaFoldDB" id="A0A7W9GFF2"/>
<feature type="domain" description="NAD(P)-binding" evidence="3">
    <location>
        <begin position="6"/>
        <end position="192"/>
    </location>
</feature>
<evidence type="ECO:0000313" key="5">
    <source>
        <dbReference type="Proteomes" id="UP000579153"/>
    </source>
</evidence>
<keyword evidence="2" id="KW-0604">Photosystem II</keyword>
<dbReference type="Pfam" id="PF13460">
    <property type="entry name" value="NAD_binding_10"/>
    <property type="match status" value="1"/>
</dbReference>
<dbReference type="InterPro" id="IPR016040">
    <property type="entry name" value="NAD(P)-bd_dom"/>
</dbReference>
<keyword evidence="5" id="KW-1185">Reference proteome</keyword>
<comment type="caution">
    <text evidence="4">The sequence shown here is derived from an EMBL/GenBank/DDBJ whole genome shotgun (WGS) entry which is preliminary data.</text>
</comment>
<evidence type="ECO:0000256" key="1">
    <source>
        <dbReference type="ARBA" id="ARBA00022531"/>
    </source>
</evidence>
<organism evidence="4 5">
    <name type="scientific">Nonomuraea jabiensis</name>
    <dbReference type="NCBI Taxonomy" id="882448"/>
    <lineage>
        <taxon>Bacteria</taxon>
        <taxon>Bacillati</taxon>
        <taxon>Actinomycetota</taxon>
        <taxon>Actinomycetes</taxon>
        <taxon>Streptosporangiales</taxon>
        <taxon>Streptosporangiaceae</taxon>
        <taxon>Nonomuraea</taxon>
    </lineage>
</organism>
<dbReference type="EC" id="1.6.99.3" evidence="4"/>
<dbReference type="RefSeq" id="WP_185075659.1">
    <property type="nucleotide sequence ID" value="NZ_JACHMB010000001.1"/>
</dbReference>
<dbReference type="InterPro" id="IPR044256">
    <property type="entry name" value="HCF244-like"/>
</dbReference>
<evidence type="ECO:0000313" key="4">
    <source>
        <dbReference type="EMBL" id="MBB5782601.1"/>
    </source>
</evidence>
<accession>A0A7W9GFF2</accession>
<keyword evidence="1" id="KW-0602">Photosynthesis</keyword>
<name>A0A7W9GFF2_9ACTN</name>
<gene>
    <name evidence="4" type="ORF">HD596_009357</name>
</gene>
<dbReference type="GO" id="GO:0009523">
    <property type="term" value="C:photosystem II"/>
    <property type="evidence" value="ECO:0007669"/>
    <property type="project" value="UniProtKB-KW"/>
</dbReference>
<evidence type="ECO:0000256" key="2">
    <source>
        <dbReference type="ARBA" id="ARBA00023276"/>
    </source>
</evidence>
<dbReference type="Gene3D" id="3.40.50.720">
    <property type="entry name" value="NAD(P)-binding Rossmann-like Domain"/>
    <property type="match status" value="1"/>
</dbReference>
<protein>
    <submittedName>
        <fullName evidence="4">NADH dehydrogenase</fullName>
        <ecNumber evidence="4">1.6.99.3</ecNumber>
    </submittedName>
</protein>
<dbReference type="InterPro" id="IPR036291">
    <property type="entry name" value="NAD(P)-bd_dom_sf"/>
</dbReference>
<dbReference type="Proteomes" id="UP000579153">
    <property type="component" value="Unassembled WGS sequence"/>
</dbReference>
<dbReference type="SUPFAM" id="SSF51735">
    <property type="entry name" value="NAD(P)-binding Rossmann-fold domains"/>
    <property type="match status" value="1"/>
</dbReference>
<sequence length="295" mass="31356">MIVVFGGTGRLGRQIVEQLRQQAKTVRVVTRDPATANAVQGVEVVAGDVHDRRTLIRAASGAKAIVCTVQGGNGKGHNGPKGIEGAGIPSLIGVAHETAVENFVYISSAGARADSPVEFFRLKFEAERLLRTSGLPYSILRPTHLMDTWVELLAESITKQGKATVFGSGTNPVSWVAGKDVAKVAAALATRPGEGWSADLGGPEALPLTKVNELIAASLGLQIKRENKMPVAMLRAMSPLTRPFNPVLARQMQMGALLDTQPQIVDSSTVWARFGEPLSLSTWLKINHPSGREGA</sequence>
<evidence type="ECO:0000259" key="3">
    <source>
        <dbReference type="Pfam" id="PF13460"/>
    </source>
</evidence>
<dbReference type="PANTHER" id="PTHR47128">
    <property type="match status" value="1"/>
</dbReference>
<keyword evidence="4" id="KW-0560">Oxidoreductase</keyword>
<reference evidence="4 5" key="1">
    <citation type="submission" date="2020-08" db="EMBL/GenBank/DDBJ databases">
        <title>Sequencing the genomes of 1000 actinobacteria strains.</title>
        <authorList>
            <person name="Klenk H.-P."/>
        </authorList>
    </citation>
    <scope>NUCLEOTIDE SEQUENCE [LARGE SCALE GENOMIC DNA]</scope>
    <source>
        <strain evidence="4 5">DSM 45507</strain>
    </source>
</reference>